<dbReference type="InterPro" id="IPR011517">
    <property type="entry name" value="RNA_pol_sigma70_ECF-like"/>
</dbReference>
<dbReference type="InterPro" id="IPR039425">
    <property type="entry name" value="RNA_pol_sigma-70-like"/>
</dbReference>
<evidence type="ECO:0000256" key="1">
    <source>
        <dbReference type="ARBA" id="ARBA00023015"/>
    </source>
</evidence>
<dbReference type="InterPro" id="IPR013324">
    <property type="entry name" value="RNA_pol_sigma_r3/r4-like"/>
</dbReference>
<evidence type="ECO:0000313" key="6">
    <source>
        <dbReference type="Proteomes" id="UP001302349"/>
    </source>
</evidence>
<dbReference type="NCBIfam" id="TIGR02937">
    <property type="entry name" value="sigma70-ECF"/>
    <property type="match status" value="1"/>
</dbReference>
<proteinExistence type="predicted"/>
<dbReference type="InterPro" id="IPR036388">
    <property type="entry name" value="WH-like_DNA-bd_sf"/>
</dbReference>
<keyword evidence="6" id="KW-1185">Reference proteome</keyword>
<dbReference type="SUPFAM" id="SSF88659">
    <property type="entry name" value="Sigma3 and sigma4 domains of RNA polymerase sigma factors"/>
    <property type="match status" value="1"/>
</dbReference>
<keyword evidence="2" id="KW-0731">Sigma factor</keyword>
<dbReference type="EMBL" id="CP136051">
    <property type="protein sequence ID" value="WOK04592.1"/>
    <property type="molecule type" value="Genomic_DNA"/>
</dbReference>
<dbReference type="Pfam" id="PF07638">
    <property type="entry name" value="Sigma70_ECF"/>
    <property type="match status" value="1"/>
</dbReference>
<reference evidence="5 6" key="1">
    <citation type="journal article" date="2023" name="Microbiol. Resour. Announc.">
        <title>Complete Genome Sequence of Imperialibacter roseus strain P4T.</title>
        <authorList>
            <person name="Tizabi D.R."/>
            <person name="Bachvaroff T."/>
            <person name="Hill R.T."/>
        </authorList>
    </citation>
    <scope>NUCLEOTIDE SEQUENCE [LARGE SCALE GENOMIC DNA]</scope>
    <source>
        <strain evidence="5 6">P4T</strain>
    </source>
</reference>
<dbReference type="Gene3D" id="1.10.10.10">
    <property type="entry name" value="Winged helix-like DNA-binding domain superfamily/Winged helix DNA-binding domain"/>
    <property type="match status" value="1"/>
</dbReference>
<accession>A0ABZ0IHT0</accession>
<dbReference type="PANTHER" id="PTHR43133">
    <property type="entry name" value="RNA POLYMERASE ECF-TYPE SIGMA FACTO"/>
    <property type="match status" value="1"/>
</dbReference>
<gene>
    <name evidence="5" type="ORF">RT717_16035</name>
</gene>
<evidence type="ECO:0000259" key="4">
    <source>
        <dbReference type="Pfam" id="PF07638"/>
    </source>
</evidence>
<keyword evidence="1" id="KW-0805">Transcription regulation</keyword>
<dbReference type="PANTHER" id="PTHR43133:SF39">
    <property type="entry name" value="SIMILAR TO RNA POLYMERASE SIGMA-E FACTOR"/>
    <property type="match status" value="1"/>
</dbReference>
<sequence length="191" mass="21866">MGEAELVKLIDRINKGDQKALDELFPVVYDELRKNAHHLRFKFRQQETLNTTALVHEAYLKLSKADLSQLQSKEHFYNLAAKAIRQILVNACLKKQTDKRGNQPNHLKIDDLEEHINFTEETGTAILKIHEALEVLEKREPTYGKIVECRFFAGLSIDETAKILGTSPSTVKRSWNMAKTWLHMQLSPSAA</sequence>
<dbReference type="InterPro" id="IPR014284">
    <property type="entry name" value="RNA_pol_sigma-70_dom"/>
</dbReference>
<organism evidence="5 6">
    <name type="scientific">Imperialibacter roseus</name>
    <dbReference type="NCBI Taxonomy" id="1324217"/>
    <lineage>
        <taxon>Bacteria</taxon>
        <taxon>Pseudomonadati</taxon>
        <taxon>Bacteroidota</taxon>
        <taxon>Cytophagia</taxon>
        <taxon>Cytophagales</taxon>
        <taxon>Flammeovirgaceae</taxon>
        <taxon>Imperialibacter</taxon>
    </lineage>
</organism>
<evidence type="ECO:0000256" key="2">
    <source>
        <dbReference type="ARBA" id="ARBA00023082"/>
    </source>
</evidence>
<dbReference type="NCBIfam" id="TIGR02999">
    <property type="entry name" value="Sig-70_X6"/>
    <property type="match status" value="1"/>
</dbReference>
<feature type="domain" description="RNA polymerase sigma-70 ECF-like HTH" evidence="4">
    <location>
        <begin position="5"/>
        <end position="187"/>
    </location>
</feature>
<evidence type="ECO:0000313" key="5">
    <source>
        <dbReference type="EMBL" id="WOK04592.1"/>
    </source>
</evidence>
<dbReference type="InterPro" id="IPR053812">
    <property type="entry name" value="HTH_Sigma70_ECF-like"/>
</dbReference>
<keyword evidence="3" id="KW-0804">Transcription</keyword>
<name>A0ABZ0IHT0_9BACT</name>
<dbReference type="Proteomes" id="UP001302349">
    <property type="component" value="Chromosome"/>
</dbReference>
<evidence type="ECO:0000256" key="3">
    <source>
        <dbReference type="ARBA" id="ARBA00023163"/>
    </source>
</evidence>
<protein>
    <submittedName>
        <fullName evidence="5">ECF-type sigma factor</fullName>
    </submittedName>
</protein>
<dbReference type="RefSeq" id="WP_317487397.1">
    <property type="nucleotide sequence ID" value="NZ_CP136051.1"/>
</dbReference>